<dbReference type="OrthoDB" id="5822699at2759"/>
<keyword evidence="1" id="KW-0805">Transcription regulation</keyword>
<evidence type="ECO:0000256" key="1">
    <source>
        <dbReference type="ARBA" id="ARBA00023015"/>
    </source>
</evidence>
<dbReference type="InterPro" id="IPR051152">
    <property type="entry name" value="C.elegans_Orphan_NR"/>
</dbReference>
<dbReference type="InterPro" id="IPR035500">
    <property type="entry name" value="NHR-like_dom_sf"/>
</dbReference>
<dbReference type="PANTHER" id="PTHR45680:SF12">
    <property type="entry name" value="NUCLEAR HORMONE RECEPTOR FAMILY-RELATED"/>
    <property type="match status" value="1"/>
</dbReference>
<keyword evidence="6" id="KW-1185">Reference proteome</keyword>
<sequence>MIQGIWSVWRRLERLACVALCIRQKIHEETIRKMKDDTLICNWHQMKIDMSWCTKYSVEELKFFMDIPTEIRLDTLTRAMIQLSPTDMELSFMLGQLCFHYVGKRFQGEILQVSDRFQQILADDLHDYYVNQMKQPYYIKRLQSMMNINNLIQKDIYKNREKTDLAILFDVFSLEFSHPDMFMDL</sequence>
<dbReference type="PROSITE" id="PS51843">
    <property type="entry name" value="NR_LBD"/>
    <property type="match status" value="1"/>
</dbReference>
<keyword evidence="2" id="KW-0804">Transcription</keyword>
<dbReference type="Proteomes" id="UP000008068">
    <property type="component" value="Unassembled WGS sequence"/>
</dbReference>
<dbReference type="PANTHER" id="PTHR45680">
    <property type="entry name" value="NUCLEAR HORMONE RECEPTOR FAMILY"/>
    <property type="match status" value="1"/>
</dbReference>
<name>G0N133_CAEBE</name>
<accession>G0N133</accession>
<organism evidence="6">
    <name type="scientific">Caenorhabditis brenneri</name>
    <name type="common">Nematode worm</name>
    <dbReference type="NCBI Taxonomy" id="135651"/>
    <lineage>
        <taxon>Eukaryota</taxon>
        <taxon>Metazoa</taxon>
        <taxon>Ecdysozoa</taxon>
        <taxon>Nematoda</taxon>
        <taxon>Chromadorea</taxon>
        <taxon>Rhabditida</taxon>
        <taxon>Rhabditina</taxon>
        <taxon>Rhabditomorpha</taxon>
        <taxon>Rhabditoidea</taxon>
        <taxon>Rhabditidae</taxon>
        <taxon>Peloderinae</taxon>
        <taxon>Caenorhabditis</taxon>
    </lineage>
</organism>
<evidence type="ECO:0000313" key="6">
    <source>
        <dbReference type="Proteomes" id="UP000008068"/>
    </source>
</evidence>
<gene>
    <name evidence="5" type="ORF">CAEBREN_07276</name>
</gene>
<dbReference type="HOGENOM" id="CLU_124611_0_0_1"/>
<dbReference type="InParanoid" id="G0N133"/>
<reference evidence="6" key="1">
    <citation type="submission" date="2011-07" db="EMBL/GenBank/DDBJ databases">
        <authorList>
            <consortium name="Caenorhabditis brenneri Sequencing and Analysis Consortium"/>
            <person name="Wilson R.K."/>
        </authorList>
    </citation>
    <scope>NUCLEOTIDE SEQUENCE [LARGE SCALE GENOMIC DNA]</scope>
    <source>
        <strain evidence="6">PB2801</strain>
    </source>
</reference>
<dbReference type="SUPFAM" id="SSF48508">
    <property type="entry name" value="Nuclear receptor ligand-binding domain"/>
    <property type="match status" value="1"/>
</dbReference>
<keyword evidence="3" id="KW-0675">Receptor</keyword>
<evidence type="ECO:0000256" key="2">
    <source>
        <dbReference type="ARBA" id="ARBA00023163"/>
    </source>
</evidence>
<dbReference type="SMART" id="SM00430">
    <property type="entry name" value="HOLI"/>
    <property type="match status" value="1"/>
</dbReference>
<feature type="domain" description="NR LBD" evidence="4">
    <location>
        <begin position="1"/>
        <end position="185"/>
    </location>
</feature>
<dbReference type="OMA" id="FEIFCVE"/>
<dbReference type="STRING" id="135651.G0N133"/>
<dbReference type="eggNOG" id="KOG3575">
    <property type="taxonomic scope" value="Eukaryota"/>
</dbReference>
<proteinExistence type="predicted"/>
<protein>
    <recommendedName>
        <fullName evidence="4">NR LBD domain-containing protein</fullName>
    </recommendedName>
</protein>
<dbReference type="AlphaFoldDB" id="G0N133"/>
<evidence type="ECO:0000313" key="5">
    <source>
        <dbReference type="EMBL" id="EGT49917.1"/>
    </source>
</evidence>
<dbReference type="Pfam" id="PF00104">
    <property type="entry name" value="Hormone_recep"/>
    <property type="match status" value="1"/>
</dbReference>
<evidence type="ECO:0000256" key="3">
    <source>
        <dbReference type="ARBA" id="ARBA00023170"/>
    </source>
</evidence>
<evidence type="ECO:0000259" key="4">
    <source>
        <dbReference type="PROSITE" id="PS51843"/>
    </source>
</evidence>
<dbReference type="InterPro" id="IPR000536">
    <property type="entry name" value="Nucl_hrmn_rcpt_lig-bd"/>
</dbReference>
<dbReference type="EMBL" id="GL379826">
    <property type="protein sequence ID" value="EGT49917.1"/>
    <property type="molecule type" value="Genomic_DNA"/>
</dbReference>